<dbReference type="AlphaFoldDB" id="A0A9W4TJF1"/>
<dbReference type="RefSeq" id="WP_263360788.1">
    <property type="nucleotide sequence ID" value="NZ_OX336425.1"/>
</dbReference>
<evidence type="ECO:0000313" key="2">
    <source>
        <dbReference type="EMBL" id="CAI2768094.1"/>
    </source>
</evidence>
<evidence type="ECO:0000313" key="3">
    <source>
        <dbReference type="Proteomes" id="UP001152749"/>
    </source>
</evidence>
<feature type="transmembrane region" description="Helical" evidence="1">
    <location>
        <begin position="41"/>
        <end position="58"/>
    </location>
</feature>
<name>A0A9W4TJF1_9FLAO</name>
<keyword evidence="1" id="KW-0812">Transmembrane</keyword>
<dbReference type="EMBL" id="OX336425">
    <property type="protein sequence ID" value="CAI2768094.1"/>
    <property type="molecule type" value="Genomic_DNA"/>
</dbReference>
<dbReference type="KEGG" id="fcs:TRV642_3289"/>
<feature type="transmembrane region" description="Helical" evidence="1">
    <location>
        <begin position="7"/>
        <end position="29"/>
    </location>
</feature>
<organism evidence="2 3">
    <name type="scientific">Flavobacterium collinsii</name>
    <dbReference type="NCBI Taxonomy" id="1114861"/>
    <lineage>
        <taxon>Bacteria</taxon>
        <taxon>Pseudomonadati</taxon>
        <taxon>Bacteroidota</taxon>
        <taxon>Flavobacteriia</taxon>
        <taxon>Flavobacteriales</taxon>
        <taxon>Flavobacteriaceae</taxon>
        <taxon>Flavobacterium</taxon>
    </lineage>
</organism>
<feature type="transmembrane region" description="Helical" evidence="1">
    <location>
        <begin position="127"/>
        <end position="146"/>
    </location>
</feature>
<dbReference type="Proteomes" id="UP001152749">
    <property type="component" value="Chromosome"/>
</dbReference>
<keyword evidence="1" id="KW-0472">Membrane</keyword>
<reference evidence="2" key="1">
    <citation type="submission" date="2022-09" db="EMBL/GenBank/DDBJ databases">
        <authorList>
            <person name="Duchaud E."/>
        </authorList>
    </citation>
    <scope>NUCLEOTIDE SEQUENCE</scope>
    <source>
        <strain evidence="2">TRV642</strain>
    </source>
</reference>
<proteinExistence type="predicted"/>
<accession>A0A9W4TJF1</accession>
<evidence type="ECO:0000256" key="1">
    <source>
        <dbReference type="SAM" id="Phobius"/>
    </source>
</evidence>
<keyword evidence="1" id="KW-1133">Transmembrane helix</keyword>
<protein>
    <submittedName>
        <fullName evidence="2">Uncharacterized protein</fullName>
    </submittedName>
</protein>
<sequence>MKNKIKFELLTSELFVLGILLVLLNDFYLKYAFSNVITGKLSDFAGLFIFPFFISIFLPKHALKIYVSTAFFFVFWKLEISSSSINFISQISNFAFYRTVDVSDLIALSVLPFSYKYFIKESALHKKSYFVINSVIGILCFFTILADSQPRQQVGKKIKSNRVYTLSIRKEKLYNELNLHNIDPVLTESDNSICFDFDIPEYNASAIAKTRIKEDSQGNLIIRVDSISDITVIGRLFLGVKNSDIENCKKLKKEELENFFKENCLDKLLTTGDTKYSNYRVVDRIY</sequence>
<gene>
    <name evidence="2" type="ORF">TRV642_3289</name>
</gene>